<dbReference type="InterPro" id="IPR050483">
    <property type="entry name" value="CoA-transferase_III_domain"/>
</dbReference>
<dbReference type="Gene3D" id="3.40.50.10540">
    <property type="entry name" value="Crotonobetainyl-coa:carnitine coa-transferase, domain 1"/>
    <property type="match status" value="1"/>
</dbReference>
<reference evidence="2" key="1">
    <citation type="submission" date="2018-08" db="EMBL/GenBank/DDBJ databases">
        <authorList>
            <person name="Jin W."/>
            <person name="Wang H."/>
            <person name="Yang Y."/>
            <person name="Li M."/>
            <person name="Liu J."/>
        </authorList>
    </citation>
    <scope>NUCLEOTIDE SEQUENCE</scope>
    <source>
        <strain evidence="2">AESS21</strain>
    </source>
</reference>
<sequence length="397" mass="42392">MTAPLEGVKVVELARILAGPWVGQTLADLGADVIKVESPAGDDTRGWGPPFVESEDGASGDAAYFHACNRGKRSITVDFRTEEGQEIVRRLVADADILVENFKVGGLKKYGLDYESLKEVNPKLVYCSVTGFGQDGPYAHRAGYDFMIQGMGGIMDLTGDPDGEPQKIGVAFADIFTGLYGVIGVLAALRRRDQTGVGEHVDMALLDSLTGVLANQALNYFVSGTSPKRLGNAHPNIVPYQVVPASDGHLIIAVGNDSQFVKLCDVLGRPELAQDPDYATNAARVAAREALVPILVEETKNHSRDELLSALEAKGVPAGPINSVEDVFNDPQIAHRHMKVDLPATGVKGGSVSSVRTPIRFSNSDLVLDKAAPRLGEHTDEILIEFGLLPRSANDNG</sequence>
<dbReference type="Gene3D" id="3.30.1540.10">
    <property type="entry name" value="formyl-coa transferase, domain 3"/>
    <property type="match status" value="1"/>
</dbReference>
<protein>
    <submittedName>
        <fullName evidence="2">CoA transferase</fullName>
    </submittedName>
</protein>
<accession>A0A944GQM4</accession>
<evidence type="ECO:0000313" key="2">
    <source>
        <dbReference type="EMBL" id="MBS8258787.1"/>
    </source>
</evidence>
<gene>
    <name evidence="2" type="ORF">DYI23_01030</name>
</gene>
<dbReference type="SUPFAM" id="SSF89796">
    <property type="entry name" value="CoA-transferase family III (CaiB/BaiF)"/>
    <property type="match status" value="1"/>
</dbReference>
<dbReference type="InterPro" id="IPR023606">
    <property type="entry name" value="CoA-Trfase_III_dom_1_sf"/>
</dbReference>
<dbReference type="RefSeq" id="WP_213214542.1">
    <property type="nucleotide sequence ID" value="NZ_QTKU01000001.1"/>
</dbReference>
<evidence type="ECO:0000256" key="1">
    <source>
        <dbReference type="ARBA" id="ARBA00022679"/>
    </source>
</evidence>
<dbReference type="GO" id="GO:0008410">
    <property type="term" value="F:CoA-transferase activity"/>
    <property type="evidence" value="ECO:0007669"/>
    <property type="project" value="TreeGrafter"/>
</dbReference>
<name>A0A944GQM4_9HYPH</name>
<proteinExistence type="predicted"/>
<comment type="caution">
    <text evidence="2">The sequence shown here is derived from an EMBL/GenBank/DDBJ whole genome shotgun (WGS) entry which is preliminary data.</text>
</comment>
<organism evidence="2 3">
    <name type="scientific">Roseibium polysiphoniae</name>
    <dbReference type="NCBI Taxonomy" id="2571221"/>
    <lineage>
        <taxon>Bacteria</taxon>
        <taxon>Pseudomonadati</taxon>
        <taxon>Pseudomonadota</taxon>
        <taxon>Alphaproteobacteria</taxon>
        <taxon>Hyphomicrobiales</taxon>
        <taxon>Stappiaceae</taxon>
        <taxon>Roseibium</taxon>
    </lineage>
</organism>
<dbReference type="AlphaFoldDB" id="A0A944GQM4"/>
<dbReference type="Proteomes" id="UP000705379">
    <property type="component" value="Unassembled WGS sequence"/>
</dbReference>
<dbReference type="EMBL" id="QTKU01000001">
    <property type="protein sequence ID" value="MBS8258787.1"/>
    <property type="molecule type" value="Genomic_DNA"/>
</dbReference>
<keyword evidence="1 2" id="KW-0808">Transferase</keyword>
<reference evidence="2" key="2">
    <citation type="journal article" date="2021" name="Microorganisms">
        <title>Bacterial Dimethylsulfoniopropionate Biosynthesis in the East China Sea.</title>
        <authorList>
            <person name="Liu J."/>
            <person name="Zhang Y."/>
            <person name="Liu J."/>
            <person name="Zhong H."/>
            <person name="Williams B.T."/>
            <person name="Zheng Y."/>
            <person name="Curson A.R.J."/>
            <person name="Sun C."/>
            <person name="Sun H."/>
            <person name="Song D."/>
            <person name="Wagner Mackenzie B."/>
            <person name="Bermejo Martinez A."/>
            <person name="Todd J.D."/>
            <person name="Zhang X.H."/>
        </authorList>
    </citation>
    <scope>NUCLEOTIDE SEQUENCE</scope>
    <source>
        <strain evidence="2">AESS21</strain>
    </source>
</reference>
<dbReference type="PANTHER" id="PTHR48207:SF3">
    <property type="entry name" value="SUCCINATE--HYDROXYMETHYLGLUTARATE COA-TRANSFERASE"/>
    <property type="match status" value="1"/>
</dbReference>
<dbReference type="Pfam" id="PF02515">
    <property type="entry name" value="CoA_transf_3"/>
    <property type="match status" value="1"/>
</dbReference>
<dbReference type="InterPro" id="IPR044855">
    <property type="entry name" value="CoA-Trfase_III_dom3_sf"/>
</dbReference>
<evidence type="ECO:0000313" key="3">
    <source>
        <dbReference type="Proteomes" id="UP000705379"/>
    </source>
</evidence>
<dbReference type="InterPro" id="IPR003673">
    <property type="entry name" value="CoA-Trfase_fam_III"/>
</dbReference>
<dbReference type="PANTHER" id="PTHR48207">
    <property type="entry name" value="SUCCINATE--HYDROXYMETHYLGLUTARATE COA-TRANSFERASE"/>
    <property type="match status" value="1"/>
</dbReference>